<organism evidence="2 3">
    <name type="scientific">Escovopsis weberi</name>
    <dbReference type="NCBI Taxonomy" id="150374"/>
    <lineage>
        <taxon>Eukaryota</taxon>
        <taxon>Fungi</taxon>
        <taxon>Dikarya</taxon>
        <taxon>Ascomycota</taxon>
        <taxon>Pezizomycotina</taxon>
        <taxon>Sordariomycetes</taxon>
        <taxon>Hypocreomycetidae</taxon>
        <taxon>Hypocreales</taxon>
        <taxon>Hypocreaceae</taxon>
        <taxon>Escovopsis</taxon>
    </lineage>
</organism>
<protein>
    <submittedName>
        <fullName evidence="2">Uncharacterized protein</fullName>
    </submittedName>
</protein>
<keyword evidence="3" id="KW-1185">Reference proteome</keyword>
<reference evidence="2 3" key="1">
    <citation type="submission" date="2015-07" db="EMBL/GenBank/DDBJ databases">
        <title>The genome of the fungus Escovopsis weberi, a specialized disease agent of ant agriculture.</title>
        <authorList>
            <person name="de Man T.J."/>
            <person name="Stajich J.E."/>
            <person name="Kubicek C.P."/>
            <person name="Chenthamara K."/>
            <person name="Atanasova L."/>
            <person name="Druzhinina I.S."/>
            <person name="Birnbaum S."/>
            <person name="Barribeau S.M."/>
            <person name="Teiling C."/>
            <person name="Suen G."/>
            <person name="Currie C."/>
            <person name="Gerardo N.M."/>
        </authorList>
    </citation>
    <scope>NUCLEOTIDE SEQUENCE [LARGE SCALE GENOMIC DNA]</scope>
</reference>
<accession>A0A0M8N2T6</accession>
<dbReference type="Pfam" id="PF09962">
    <property type="entry name" value="DUF2196"/>
    <property type="match status" value="1"/>
</dbReference>
<dbReference type="OrthoDB" id="20105at2759"/>
<name>A0A0M8N2T6_ESCWE</name>
<dbReference type="InterPro" id="IPR019240">
    <property type="entry name" value="DUF2196"/>
</dbReference>
<feature type="region of interest" description="Disordered" evidence="1">
    <location>
        <begin position="1"/>
        <end position="29"/>
    </location>
</feature>
<dbReference type="NCBIfam" id="TIGR03833">
    <property type="entry name" value="YwbE family protein"/>
    <property type="match status" value="1"/>
</dbReference>
<evidence type="ECO:0000313" key="3">
    <source>
        <dbReference type="Proteomes" id="UP000053831"/>
    </source>
</evidence>
<dbReference type="Proteomes" id="UP000053831">
    <property type="component" value="Unassembled WGS sequence"/>
</dbReference>
<evidence type="ECO:0000256" key="1">
    <source>
        <dbReference type="SAM" id="MobiDB-lite"/>
    </source>
</evidence>
<gene>
    <name evidence="2" type="ORF">ESCO_001011</name>
</gene>
<evidence type="ECO:0000313" key="2">
    <source>
        <dbReference type="EMBL" id="KOS18800.1"/>
    </source>
</evidence>
<dbReference type="PANTHER" id="PTHR40069:SF1">
    <property type="entry name" value="YWBE PROTEIN"/>
    <property type="match status" value="1"/>
</dbReference>
<feature type="compositionally biased region" description="Basic residues" evidence="1">
    <location>
        <begin position="1"/>
        <end position="13"/>
    </location>
</feature>
<proteinExistence type="predicted"/>
<dbReference type="AlphaFoldDB" id="A0A0M8N2T6"/>
<dbReference type="PANTHER" id="PTHR40069">
    <property type="entry name" value="YWBE PROTEIN"/>
    <property type="match status" value="1"/>
</dbReference>
<sequence length="152" mass="16321">MNRPRNRQPRPPRRGNPTPSPRPPAAAAVPSTALVVPGAPVFIVLKADQPTDRETRGVVQDVLTAGNHPRGIKVRLRDGQVGRVQRMDAGLGHGPGAQTTAAAAAHARAHAYTDVREDGYLEGPPERNLADYFAFEGDEAAVTHHVEREHLG</sequence>
<dbReference type="EMBL" id="LGSR01000020">
    <property type="protein sequence ID" value="KOS18800.1"/>
    <property type="molecule type" value="Genomic_DNA"/>
</dbReference>
<comment type="caution">
    <text evidence="2">The sequence shown here is derived from an EMBL/GenBank/DDBJ whole genome shotgun (WGS) entry which is preliminary data.</text>
</comment>